<keyword evidence="7 14" id="KW-1133">Transmembrane helix</keyword>
<feature type="transmembrane region" description="Helical" evidence="14">
    <location>
        <begin position="404"/>
        <end position="423"/>
    </location>
</feature>
<keyword evidence="5 14" id="KW-0812">Transmembrane</keyword>
<dbReference type="InterPro" id="IPR050277">
    <property type="entry name" value="Sodium:Solute_Symporter"/>
</dbReference>
<keyword evidence="3 14" id="KW-0813">Transport</keyword>
<dbReference type="PROSITE" id="PS00456">
    <property type="entry name" value="NA_SOLUT_SYMP_1"/>
    <property type="match status" value="1"/>
</dbReference>
<dbReference type="GO" id="GO:0005886">
    <property type="term" value="C:plasma membrane"/>
    <property type="evidence" value="ECO:0007669"/>
    <property type="project" value="UniProtKB-SubCell"/>
</dbReference>
<feature type="transmembrane region" description="Helical" evidence="14">
    <location>
        <begin position="193"/>
        <end position="211"/>
    </location>
</feature>
<dbReference type="Proteomes" id="UP000260457">
    <property type="component" value="Chromosome"/>
</dbReference>
<sequence>MNFSGSSIVFAEIIIYLLLMLGVGVLFSRKKLDHADYFLGGNKLPGWALAFSERATGESAYMFLGAVGFIYVTGLSGIWILSGMFIGVLFSWLFLAKKFMNETKKYKVYTLTDYIAVKFPNHTNLIRWLSSIIMVIFFTCYLAAQFSGVGKTLYSFSGLNITVGTIVVALIIIAYSCMGGFMSVVWTDTIQSFLMVLAFIIVPIAGFFEIQQNDLSISYTLSSMGSGADSWIGGLSGLAIGAMLFTNLSWFFGWLGGQPQLSSRFMALKDEKELKTGKIVAIIWTLIVYVGAFLSAIFASVIYKQGTIEDSEMILPHMVFDLLPPWVAGIIIAGILAAIMSTASSQLLVITTSVSEDIVHKAMGMTIKSQTLVKLSRCIAIVAGLVGIVVSLASGSIIYNMVSFAWAGVGNTFSAVILLIFFWKKTSGTGVVATIITGFISAILWTTSPLEAIVTAKAATFFICLIVGIVVSLWFPEKVSKSAKLAS</sequence>
<dbReference type="PANTHER" id="PTHR48086:SF3">
    <property type="entry name" value="SODIUM_PROLINE SYMPORTER"/>
    <property type="match status" value="1"/>
</dbReference>
<evidence type="ECO:0000256" key="1">
    <source>
        <dbReference type="ARBA" id="ARBA00004651"/>
    </source>
</evidence>
<evidence type="ECO:0000256" key="13">
    <source>
        <dbReference type="RuleBase" id="RU362091"/>
    </source>
</evidence>
<organism evidence="16 17">
    <name type="scientific">Peribacillus butanolivorans</name>
    <dbReference type="NCBI Taxonomy" id="421767"/>
    <lineage>
        <taxon>Bacteria</taxon>
        <taxon>Bacillati</taxon>
        <taxon>Bacillota</taxon>
        <taxon>Bacilli</taxon>
        <taxon>Bacillales</taxon>
        <taxon>Bacillaceae</taxon>
        <taxon>Peribacillus</taxon>
    </lineage>
</organism>
<feature type="transmembrane region" description="Helical" evidence="14">
    <location>
        <begin position="276"/>
        <end position="303"/>
    </location>
</feature>
<feature type="transmembrane region" description="Helical" evidence="14">
    <location>
        <begin position="164"/>
        <end position="186"/>
    </location>
</feature>
<evidence type="ECO:0000256" key="7">
    <source>
        <dbReference type="ARBA" id="ARBA00022989"/>
    </source>
</evidence>
<proteinExistence type="inferred from homology"/>
<name>A0AAX0S041_9BACI</name>
<feature type="transmembrane region" description="Helical" evidence="14">
    <location>
        <begin position="375"/>
        <end position="398"/>
    </location>
</feature>
<reference evidence="15 18" key="2">
    <citation type="submission" date="2018-07" db="EMBL/GenBank/DDBJ databases">
        <title>The molecular basis for the intramolecular migration of carboxyl group in the catabolism of para-hydroxybenzoate via gentisate.</title>
        <authorList>
            <person name="Zhao H."/>
            <person name="Xu Y."/>
            <person name="Lin S."/>
            <person name="Spain J.C."/>
            <person name="Zhou N.-Y."/>
        </authorList>
    </citation>
    <scope>NUCLEOTIDE SEQUENCE [LARGE SCALE GENOMIC DNA]</scope>
    <source>
        <strain evidence="15 18">PHB-7a</strain>
    </source>
</reference>
<keyword evidence="14" id="KW-0029">Amino-acid transport</keyword>
<evidence type="ECO:0000256" key="12">
    <source>
        <dbReference type="ARBA" id="ARBA00033708"/>
    </source>
</evidence>
<feature type="transmembrane region" description="Helical" evidence="14">
    <location>
        <begin position="453"/>
        <end position="475"/>
    </location>
</feature>
<protein>
    <recommendedName>
        <fullName evidence="14">Sodium/proline symporter</fullName>
    </recommendedName>
    <alternativeName>
        <fullName evidence="14">Proline permease</fullName>
    </alternativeName>
</protein>
<dbReference type="CDD" id="cd11475">
    <property type="entry name" value="SLC5sbd_PutP"/>
    <property type="match status" value="1"/>
</dbReference>
<evidence type="ECO:0000313" key="16">
    <source>
        <dbReference type="EMBL" id="PEJ27717.1"/>
    </source>
</evidence>
<feature type="transmembrane region" description="Helical" evidence="14">
    <location>
        <begin position="430"/>
        <end position="447"/>
    </location>
</feature>
<feature type="transmembrane region" description="Helical" evidence="14">
    <location>
        <begin position="125"/>
        <end position="144"/>
    </location>
</feature>
<dbReference type="InterPro" id="IPR018212">
    <property type="entry name" value="Na/solute_symporter_CS"/>
</dbReference>
<dbReference type="PROSITE" id="PS50283">
    <property type="entry name" value="NA_SOLUT_SYMP_3"/>
    <property type="match status" value="1"/>
</dbReference>
<feature type="transmembrane region" description="Helical" evidence="14">
    <location>
        <begin position="323"/>
        <end position="354"/>
    </location>
</feature>
<evidence type="ECO:0000256" key="6">
    <source>
        <dbReference type="ARBA" id="ARBA00022847"/>
    </source>
</evidence>
<evidence type="ECO:0000256" key="3">
    <source>
        <dbReference type="ARBA" id="ARBA00022448"/>
    </source>
</evidence>
<feature type="transmembrane region" description="Helical" evidence="14">
    <location>
        <begin position="231"/>
        <end position="255"/>
    </location>
</feature>
<evidence type="ECO:0000256" key="8">
    <source>
        <dbReference type="ARBA" id="ARBA00023053"/>
    </source>
</evidence>
<comment type="subcellular location">
    <subcellularLocation>
        <location evidence="1 14">Cell membrane</location>
        <topology evidence="1 14">Multi-pass membrane protein</topology>
    </subcellularLocation>
</comment>
<dbReference type="EMBL" id="NUEQ01000096">
    <property type="protein sequence ID" value="PEJ27717.1"/>
    <property type="molecule type" value="Genomic_DNA"/>
</dbReference>
<keyword evidence="18" id="KW-1185">Reference proteome</keyword>
<keyword evidence="8 14" id="KW-0915">Sodium</keyword>
<dbReference type="Pfam" id="PF00474">
    <property type="entry name" value="SSF"/>
    <property type="match status" value="1"/>
</dbReference>
<gene>
    <name evidence="16" type="ORF">CN689_23300</name>
    <name evidence="15" type="ORF">DTO10_21720</name>
</gene>
<evidence type="ECO:0000256" key="2">
    <source>
        <dbReference type="ARBA" id="ARBA00006434"/>
    </source>
</evidence>
<comment type="function">
    <text evidence="14">Catalyzes the sodium-dependent uptake of extracellular L-proline.</text>
</comment>
<keyword evidence="4 14" id="KW-1003">Cell membrane</keyword>
<dbReference type="InterPro" id="IPR038377">
    <property type="entry name" value="Na/Glc_symporter_sf"/>
</dbReference>
<keyword evidence="9 14" id="KW-0406">Ion transport</keyword>
<evidence type="ECO:0000256" key="10">
    <source>
        <dbReference type="ARBA" id="ARBA00023136"/>
    </source>
</evidence>
<dbReference type="KEGG" id="pbut:DTO10_21720"/>
<comment type="catalytic activity">
    <reaction evidence="12">
        <text>L-proline(in) + Na(+)(in) = L-proline(out) + Na(+)(out)</text>
        <dbReference type="Rhea" id="RHEA:28967"/>
        <dbReference type="ChEBI" id="CHEBI:29101"/>
        <dbReference type="ChEBI" id="CHEBI:60039"/>
    </reaction>
</comment>
<keyword evidence="11 14" id="KW-0739">Sodium transport</keyword>
<evidence type="ECO:0000256" key="9">
    <source>
        <dbReference type="ARBA" id="ARBA00023065"/>
    </source>
</evidence>
<dbReference type="RefSeq" id="WP_098177561.1">
    <property type="nucleotide sequence ID" value="NZ_CP030926.1"/>
</dbReference>
<dbReference type="InterPro" id="IPR001734">
    <property type="entry name" value="Na/solute_symporter"/>
</dbReference>
<dbReference type="Proteomes" id="UP000220106">
    <property type="component" value="Unassembled WGS sequence"/>
</dbReference>
<dbReference type="Gene3D" id="1.20.1730.10">
    <property type="entry name" value="Sodium/glucose cotransporter"/>
    <property type="match status" value="1"/>
</dbReference>
<evidence type="ECO:0000256" key="11">
    <source>
        <dbReference type="ARBA" id="ARBA00023201"/>
    </source>
</evidence>
<dbReference type="NCBIfam" id="TIGR00813">
    <property type="entry name" value="sss"/>
    <property type="match status" value="1"/>
</dbReference>
<dbReference type="EMBL" id="CP030926">
    <property type="protein sequence ID" value="AXN40736.1"/>
    <property type="molecule type" value="Genomic_DNA"/>
</dbReference>
<evidence type="ECO:0000256" key="14">
    <source>
        <dbReference type="RuleBase" id="RU366012"/>
    </source>
</evidence>
<evidence type="ECO:0000313" key="17">
    <source>
        <dbReference type="Proteomes" id="UP000220106"/>
    </source>
</evidence>
<feature type="transmembrane region" description="Helical" evidence="14">
    <location>
        <begin position="69"/>
        <end position="95"/>
    </location>
</feature>
<accession>A0AAX0S041</accession>
<dbReference type="InterPro" id="IPR011851">
    <property type="entry name" value="Na/Pro_symporter"/>
</dbReference>
<keyword evidence="10 14" id="KW-0472">Membrane</keyword>
<evidence type="ECO:0000313" key="18">
    <source>
        <dbReference type="Proteomes" id="UP000260457"/>
    </source>
</evidence>
<feature type="transmembrane region" description="Helical" evidence="14">
    <location>
        <begin position="7"/>
        <end position="27"/>
    </location>
</feature>
<evidence type="ECO:0000313" key="15">
    <source>
        <dbReference type="EMBL" id="AXN40736.1"/>
    </source>
</evidence>
<dbReference type="PANTHER" id="PTHR48086">
    <property type="entry name" value="SODIUM/PROLINE SYMPORTER-RELATED"/>
    <property type="match status" value="1"/>
</dbReference>
<reference evidence="16 17" key="1">
    <citation type="submission" date="2017-09" db="EMBL/GenBank/DDBJ databases">
        <title>Large-scale bioinformatics analysis of Bacillus genomes uncovers conserved roles of natural products in bacterial physiology.</title>
        <authorList>
            <consortium name="Agbiome Team Llc"/>
            <person name="Bleich R.M."/>
            <person name="Kirk G.J."/>
            <person name="Santa Maria K.C."/>
            <person name="Allen S.E."/>
            <person name="Farag S."/>
            <person name="Shank E.A."/>
            <person name="Bowers A."/>
        </authorList>
    </citation>
    <scope>NUCLEOTIDE SEQUENCE [LARGE SCALE GENOMIC DNA]</scope>
    <source>
        <strain evidence="16 17">AFS003229</strain>
    </source>
</reference>
<comment type="similarity">
    <text evidence="2 13">Belongs to the sodium:solute symporter (SSF) (TC 2.A.21) family.</text>
</comment>
<dbReference type="GO" id="GO:0015824">
    <property type="term" value="P:proline transport"/>
    <property type="evidence" value="ECO:0007669"/>
    <property type="project" value="UniProtKB-UniRule"/>
</dbReference>
<dbReference type="GO" id="GO:0005298">
    <property type="term" value="F:proline:sodium symporter activity"/>
    <property type="evidence" value="ECO:0007669"/>
    <property type="project" value="UniProtKB-UniRule"/>
</dbReference>
<evidence type="ECO:0000256" key="5">
    <source>
        <dbReference type="ARBA" id="ARBA00022692"/>
    </source>
</evidence>
<evidence type="ECO:0000256" key="4">
    <source>
        <dbReference type="ARBA" id="ARBA00022475"/>
    </source>
</evidence>
<dbReference type="GO" id="GO:0031402">
    <property type="term" value="F:sodium ion binding"/>
    <property type="evidence" value="ECO:0007669"/>
    <property type="project" value="UniProtKB-UniRule"/>
</dbReference>
<dbReference type="AlphaFoldDB" id="A0AAX0S041"/>
<keyword evidence="6 14" id="KW-0769">Symport</keyword>